<gene>
    <name evidence="2" type="ordered locus">Nhal_1086</name>
</gene>
<dbReference type="STRING" id="472759.Nhal_1086"/>
<dbReference type="KEGG" id="nhl:Nhal_1086"/>
<name>D5BZ45_NITHN</name>
<keyword evidence="3" id="KW-1185">Reference proteome</keyword>
<dbReference type="eggNOG" id="COG1287">
    <property type="taxonomic scope" value="Bacteria"/>
</dbReference>
<dbReference type="Proteomes" id="UP000001844">
    <property type="component" value="Chromosome"/>
</dbReference>
<keyword evidence="1" id="KW-0472">Membrane</keyword>
<proteinExistence type="predicted"/>
<organism evidence="2 3">
    <name type="scientific">Nitrosococcus halophilus (strain Nc4)</name>
    <dbReference type="NCBI Taxonomy" id="472759"/>
    <lineage>
        <taxon>Bacteria</taxon>
        <taxon>Pseudomonadati</taxon>
        <taxon>Pseudomonadota</taxon>
        <taxon>Gammaproteobacteria</taxon>
        <taxon>Chromatiales</taxon>
        <taxon>Chromatiaceae</taxon>
        <taxon>Nitrosococcus</taxon>
    </lineage>
</organism>
<dbReference type="AlphaFoldDB" id="D5BZ45"/>
<keyword evidence="1" id="KW-0812">Transmembrane</keyword>
<protein>
    <recommendedName>
        <fullName evidence="4">Hydroxylamine oxidation protein HaoB</fullName>
    </recommendedName>
</protein>
<accession>D5BZ45</accession>
<dbReference type="NCBIfam" id="TIGR04392">
    <property type="entry name" value="haoB_nitrify"/>
    <property type="match status" value="1"/>
</dbReference>
<sequence>MSVAEKTMPPSSKGVSRAPLFIGVILIAGGLLLLGWLGWAILHSAGDGEAPYQYKKVAEGGVEKFPDLGLEAYEGMTIRKYELLAEEVQKDPLVEFYTGSKGDHAPVLLEWKNNLIEPVLTVSGDIKDLTKLARAIAEHVPSEAVVLGWWDTSRQLELLEGVNTLFDENLAQPLLIPGPWAKQQKAIENLEHEFWQVTDSSEAKVRQKRIAEALLADEATGASILRELAGGREAYVVVHWADAYKLGGMAPERFGIGYNDFPGSKQTHALIPRVKQWMEENGYETYLVQRQGEDTVRAYFLTDSAYKDTLIAKMLPFSTSQPTELEKLKLVAQYGGYWVYSLPPAPANDAG</sequence>
<dbReference type="EMBL" id="CP001798">
    <property type="protein sequence ID" value="ADE14258.1"/>
    <property type="molecule type" value="Genomic_DNA"/>
</dbReference>
<dbReference type="InterPro" id="IPR030891">
    <property type="entry name" value="HaoB_nitrify"/>
</dbReference>
<evidence type="ECO:0000256" key="1">
    <source>
        <dbReference type="SAM" id="Phobius"/>
    </source>
</evidence>
<evidence type="ECO:0000313" key="2">
    <source>
        <dbReference type="EMBL" id="ADE14258.1"/>
    </source>
</evidence>
<keyword evidence="1" id="KW-1133">Transmembrane helix</keyword>
<evidence type="ECO:0008006" key="4">
    <source>
        <dbReference type="Google" id="ProtNLM"/>
    </source>
</evidence>
<reference evidence="3" key="1">
    <citation type="submission" date="2010-04" db="EMBL/GenBank/DDBJ databases">
        <title>Complete genome sequence of Nitrosococcus halophilus Nc4, a salt-adapted, aerobic obligate ammonia-oxidizing sulfur purple bacterium.</title>
        <authorList>
            <consortium name="US DOE Joint Genome Institute"/>
            <person name="Campbell M.A."/>
            <person name="Malfatti S.A."/>
            <person name="Chain P.S.G."/>
            <person name="Heidelberg J.F."/>
            <person name="Ward B.B."/>
            <person name="Klotz M.G."/>
        </authorList>
    </citation>
    <scope>NUCLEOTIDE SEQUENCE [LARGE SCALE GENOMIC DNA]</scope>
    <source>
        <strain evidence="3">Nc4</strain>
    </source>
</reference>
<evidence type="ECO:0000313" key="3">
    <source>
        <dbReference type="Proteomes" id="UP000001844"/>
    </source>
</evidence>
<dbReference type="HOGENOM" id="CLU_806163_0_0_6"/>
<feature type="transmembrane region" description="Helical" evidence="1">
    <location>
        <begin position="20"/>
        <end position="42"/>
    </location>
</feature>